<evidence type="ECO:0000313" key="8">
    <source>
        <dbReference type="EMBL" id="AEG14438.1"/>
    </source>
</evidence>
<accession>A0AAU8PX70</accession>
<dbReference type="Proteomes" id="UP000009229">
    <property type="component" value="Chromosome"/>
</dbReference>
<evidence type="ECO:0000256" key="4">
    <source>
        <dbReference type="ARBA" id="ARBA00022989"/>
    </source>
</evidence>
<dbReference type="GO" id="GO:0005886">
    <property type="term" value="C:plasma membrane"/>
    <property type="evidence" value="ECO:0007669"/>
    <property type="project" value="UniProtKB-SubCell"/>
</dbReference>
<name>A0AAU8PX70_DESK7</name>
<evidence type="ECO:0000256" key="3">
    <source>
        <dbReference type="ARBA" id="ARBA00022692"/>
    </source>
</evidence>
<dbReference type="KEGG" id="dku:Desku_0838"/>
<evidence type="ECO:0000256" key="2">
    <source>
        <dbReference type="ARBA" id="ARBA00022475"/>
    </source>
</evidence>
<keyword evidence="2" id="KW-1003">Cell membrane</keyword>
<gene>
    <name evidence="8" type="ordered locus">Desku_0838</name>
</gene>
<evidence type="ECO:0000313" key="9">
    <source>
        <dbReference type="Proteomes" id="UP000009229"/>
    </source>
</evidence>
<evidence type="ECO:0000256" key="6">
    <source>
        <dbReference type="SAM" id="Phobius"/>
    </source>
</evidence>
<keyword evidence="9" id="KW-1185">Reference proteome</keyword>
<keyword evidence="5 6" id="KW-0472">Membrane</keyword>
<keyword evidence="4 6" id="KW-1133">Transmembrane helix</keyword>
<dbReference type="PANTHER" id="PTHR35007">
    <property type="entry name" value="INTEGRAL MEMBRANE PROTEIN-RELATED"/>
    <property type="match status" value="1"/>
</dbReference>
<dbReference type="PANTHER" id="PTHR35007:SF1">
    <property type="entry name" value="PILUS ASSEMBLY PROTEIN"/>
    <property type="match status" value="1"/>
</dbReference>
<dbReference type="Pfam" id="PF00482">
    <property type="entry name" value="T2SSF"/>
    <property type="match status" value="1"/>
</dbReference>
<dbReference type="AlphaFoldDB" id="A0AAU8PX70"/>
<evidence type="ECO:0000256" key="1">
    <source>
        <dbReference type="ARBA" id="ARBA00004651"/>
    </source>
</evidence>
<dbReference type="InterPro" id="IPR018076">
    <property type="entry name" value="T2SS_GspF_dom"/>
</dbReference>
<dbReference type="RefSeq" id="WP_013821953.1">
    <property type="nucleotide sequence ID" value="NC_015573.1"/>
</dbReference>
<sequence length="261" mass="28356">MLTLLLLLSLFFLFYILTGGKLPDVTSNREMVLRYVFSGAGAVTFFIVALVLFQTPVTALIWGFLGWHVPGWVIKSLEGKKQTRLKNMAKDFVASAAGLYAVGQTSSDVVRVMADRLPEPFAADFKEMIAARNMSPHASYPVMFNKLAAKYNLSEFEAVSAILAASERAGGPVSASKGLKRLGHALRQRDRLLAERAKATMEPKIAAFVVIFILLAGLLADATLFRPLFEGPGKVVMAASSALLVGLIFMVRSIVRSDDLA</sequence>
<feature type="transmembrane region" description="Helical" evidence="6">
    <location>
        <begin position="35"/>
        <end position="65"/>
    </location>
</feature>
<feature type="transmembrane region" description="Helical" evidence="6">
    <location>
        <begin position="205"/>
        <end position="229"/>
    </location>
</feature>
<organism evidence="8 9">
    <name type="scientific">Desulfofundulus kuznetsovii (strain DSM 6115 / VKM B-1805 / 17)</name>
    <name type="common">Desulfotomaculum kuznetsovii</name>
    <dbReference type="NCBI Taxonomy" id="760568"/>
    <lineage>
        <taxon>Bacteria</taxon>
        <taxon>Bacillati</taxon>
        <taxon>Bacillota</taxon>
        <taxon>Clostridia</taxon>
        <taxon>Eubacteriales</taxon>
        <taxon>Peptococcaceae</taxon>
        <taxon>Desulfofundulus</taxon>
    </lineage>
</organism>
<dbReference type="EMBL" id="CP002770">
    <property type="protein sequence ID" value="AEG14438.1"/>
    <property type="molecule type" value="Genomic_DNA"/>
</dbReference>
<feature type="domain" description="Type II secretion system protein GspF" evidence="7">
    <location>
        <begin position="99"/>
        <end position="218"/>
    </location>
</feature>
<evidence type="ECO:0000256" key="5">
    <source>
        <dbReference type="ARBA" id="ARBA00023136"/>
    </source>
</evidence>
<feature type="transmembrane region" description="Helical" evidence="6">
    <location>
        <begin position="235"/>
        <end position="255"/>
    </location>
</feature>
<keyword evidence="3 6" id="KW-0812">Transmembrane</keyword>
<comment type="subcellular location">
    <subcellularLocation>
        <location evidence="1">Cell membrane</location>
        <topology evidence="1">Multi-pass membrane protein</topology>
    </subcellularLocation>
</comment>
<reference evidence="9" key="1">
    <citation type="submission" date="2011-05" db="EMBL/GenBank/DDBJ databases">
        <title>Complete sequence of Desulfotomaculum kuznetsovii DSM 6115.</title>
        <authorList>
            <person name="Lucas S."/>
            <person name="Han J."/>
            <person name="Lapidus A."/>
            <person name="Cheng J.-F."/>
            <person name="Goodwin L."/>
            <person name="Pitluck S."/>
            <person name="Peters L."/>
            <person name="Mikhailova N."/>
            <person name="Lu M."/>
            <person name="Saunders E."/>
            <person name="Han C."/>
            <person name="Tapia R."/>
            <person name="Land M."/>
            <person name="Hauser L."/>
            <person name="Kyrpides N."/>
            <person name="Ivanova N."/>
            <person name="Pagani I."/>
            <person name="Nazina T."/>
            <person name="Ivanova A."/>
            <person name="Parshina S."/>
            <person name="Kuever J."/>
            <person name="Muyzer G."/>
            <person name="Plugge C."/>
            <person name="Stams A."/>
            <person name="Woyke T."/>
        </authorList>
    </citation>
    <scope>NUCLEOTIDE SEQUENCE [LARGE SCALE GENOMIC DNA]</scope>
    <source>
        <strain evidence="9">DSM 6115 / VKM B-1805 / 17</strain>
    </source>
</reference>
<proteinExistence type="predicted"/>
<protein>
    <submittedName>
        <fullName evidence="8">Type II secretion system F domain protein</fullName>
    </submittedName>
</protein>
<evidence type="ECO:0000259" key="7">
    <source>
        <dbReference type="Pfam" id="PF00482"/>
    </source>
</evidence>